<organism evidence="1 2">
    <name type="scientific">Lentzea xinjiangensis</name>
    <dbReference type="NCBI Taxonomy" id="402600"/>
    <lineage>
        <taxon>Bacteria</taxon>
        <taxon>Bacillati</taxon>
        <taxon>Actinomycetota</taxon>
        <taxon>Actinomycetes</taxon>
        <taxon>Pseudonocardiales</taxon>
        <taxon>Pseudonocardiaceae</taxon>
        <taxon>Lentzea</taxon>
    </lineage>
</organism>
<accession>A0A1H9DMS7</accession>
<dbReference type="STRING" id="402600.SAMN05216188_102193"/>
<dbReference type="RefSeq" id="WP_089949651.1">
    <property type="nucleotide sequence ID" value="NZ_FOFR01000002.1"/>
</dbReference>
<sequence length="127" mass="13550">MTSPPGGIIGPEHPLAKRGEELGGYHVVPRQLAIAGDELKSTASMFTGRVTRELEATHLGPDDLGFLGKQEDAPTGYNSAMQKCVDHFGTLAKTLAAAGEVLNEVAAHYAALDDSYYEKFGRMDDGE</sequence>
<name>A0A1H9DMS7_9PSEU</name>
<protein>
    <recommendedName>
        <fullName evidence="3">Excreted virulence factor EspC, type VII ESX diderm</fullName>
    </recommendedName>
</protein>
<evidence type="ECO:0000313" key="1">
    <source>
        <dbReference type="EMBL" id="SEQ14043.1"/>
    </source>
</evidence>
<dbReference type="Proteomes" id="UP000199352">
    <property type="component" value="Unassembled WGS sequence"/>
</dbReference>
<keyword evidence="2" id="KW-1185">Reference proteome</keyword>
<dbReference type="AlphaFoldDB" id="A0A1H9DMS7"/>
<proteinExistence type="predicted"/>
<dbReference type="EMBL" id="FOFR01000002">
    <property type="protein sequence ID" value="SEQ14043.1"/>
    <property type="molecule type" value="Genomic_DNA"/>
</dbReference>
<evidence type="ECO:0000313" key="2">
    <source>
        <dbReference type="Proteomes" id="UP000199352"/>
    </source>
</evidence>
<reference evidence="2" key="1">
    <citation type="submission" date="2016-10" db="EMBL/GenBank/DDBJ databases">
        <authorList>
            <person name="Varghese N."/>
            <person name="Submissions S."/>
        </authorList>
    </citation>
    <scope>NUCLEOTIDE SEQUENCE [LARGE SCALE GENOMIC DNA]</scope>
    <source>
        <strain evidence="2">CGMCC 4.3525</strain>
    </source>
</reference>
<gene>
    <name evidence="1" type="ORF">SAMN05216188_102193</name>
</gene>
<evidence type="ECO:0008006" key="3">
    <source>
        <dbReference type="Google" id="ProtNLM"/>
    </source>
</evidence>
<dbReference type="OrthoDB" id="4559166at2"/>